<evidence type="ECO:0000313" key="10">
    <source>
        <dbReference type="EMBL" id="KAF2767032.1"/>
    </source>
</evidence>
<feature type="signal peptide" evidence="8">
    <location>
        <begin position="1"/>
        <end position="19"/>
    </location>
</feature>
<reference evidence="10" key="1">
    <citation type="journal article" date="2020" name="Stud. Mycol.">
        <title>101 Dothideomycetes genomes: a test case for predicting lifestyles and emergence of pathogens.</title>
        <authorList>
            <person name="Haridas S."/>
            <person name="Albert R."/>
            <person name="Binder M."/>
            <person name="Bloem J."/>
            <person name="Labutti K."/>
            <person name="Salamov A."/>
            <person name="Andreopoulos B."/>
            <person name="Baker S."/>
            <person name="Barry K."/>
            <person name="Bills G."/>
            <person name="Bluhm B."/>
            <person name="Cannon C."/>
            <person name="Castanera R."/>
            <person name="Culley D."/>
            <person name="Daum C."/>
            <person name="Ezra D."/>
            <person name="Gonzalez J."/>
            <person name="Henrissat B."/>
            <person name="Kuo A."/>
            <person name="Liang C."/>
            <person name="Lipzen A."/>
            <person name="Lutzoni F."/>
            <person name="Magnuson J."/>
            <person name="Mondo S."/>
            <person name="Nolan M."/>
            <person name="Ohm R."/>
            <person name="Pangilinan J."/>
            <person name="Park H.-J."/>
            <person name="Ramirez L."/>
            <person name="Alfaro M."/>
            <person name="Sun H."/>
            <person name="Tritt A."/>
            <person name="Yoshinaga Y."/>
            <person name="Zwiers L.-H."/>
            <person name="Turgeon B."/>
            <person name="Goodwin S."/>
            <person name="Spatafora J."/>
            <person name="Crous P."/>
            <person name="Grigoriev I."/>
        </authorList>
    </citation>
    <scope>NUCLEOTIDE SEQUENCE</scope>
    <source>
        <strain evidence="10">CBS 116005</strain>
    </source>
</reference>
<feature type="domain" description="Heme haloperoxidase family profile" evidence="9">
    <location>
        <begin position="53"/>
        <end position="320"/>
    </location>
</feature>
<dbReference type="PANTHER" id="PTHR33577:SF16">
    <property type="entry name" value="HEME HALOPEROXIDASE FAMILY PROFILE DOMAIN-CONTAINING PROTEIN"/>
    <property type="match status" value="1"/>
</dbReference>
<dbReference type="InterPro" id="IPR000028">
    <property type="entry name" value="Chloroperoxidase"/>
</dbReference>
<evidence type="ECO:0000256" key="8">
    <source>
        <dbReference type="SAM" id="SignalP"/>
    </source>
</evidence>
<evidence type="ECO:0000256" key="4">
    <source>
        <dbReference type="ARBA" id="ARBA00022723"/>
    </source>
</evidence>
<dbReference type="InterPro" id="IPR036851">
    <property type="entry name" value="Chloroperoxidase-like_sf"/>
</dbReference>
<dbReference type="Proteomes" id="UP000799436">
    <property type="component" value="Unassembled WGS sequence"/>
</dbReference>
<name>A0A6G1L368_9PEZI</name>
<sequence length="443" mass="48013">MYTLLANLLVCTGIFGSQARALSSLHTPGHAHHAHHEKRIFINSFSKPVDISGEHAFQAPGAGDQRGPCPGLNALANHGYIPRHGVVSLLGADSAINEVYGVSVELATILAVMGVVWTGNPISLNPSFSIGDADPQAQNLLGNVLGLLGSPRGLDHSHNFIEADSSPTRDDLYVTTDPVTMNLTTFEQLYDMVPENSGRTFTLDVMADFAKKRWDHSIATNPYFYYGPVTGTIARNTGFCFVKNLMANYSAEHPEGVLSKSEAPQSFQIVLLTPEAHDILKSFYGVTGERANFKYDKGHERIPENWYKTGLDYGLVQLNLDILHFILKYPIFASIGGNMGEVNSFTGVDLQDPVSGALNIGNILENNYLLCFALEVFNFAAPNYLNNIVATLEPVLKLVTDTVAGAVLNMSCPQIGEITRDGVPLWESLGNEFPGAKKSGSAL</sequence>
<evidence type="ECO:0000256" key="5">
    <source>
        <dbReference type="ARBA" id="ARBA00023002"/>
    </source>
</evidence>
<protein>
    <submittedName>
        <fullName evidence="10">Cloroperoxidase</fullName>
    </submittedName>
</protein>
<organism evidence="10 11">
    <name type="scientific">Teratosphaeria nubilosa</name>
    <dbReference type="NCBI Taxonomy" id="161662"/>
    <lineage>
        <taxon>Eukaryota</taxon>
        <taxon>Fungi</taxon>
        <taxon>Dikarya</taxon>
        <taxon>Ascomycota</taxon>
        <taxon>Pezizomycotina</taxon>
        <taxon>Dothideomycetes</taxon>
        <taxon>Dothideomycetidae</taxon>
        <taxon>Mycosphaerellales</taxon>
        <taxon>Teratosphaeriaceae</taxon>
        <taxon>Teratosphaeria</taxon>
    </lineage>
</organism>
<dbReference type="PROSITE" id="PS51405">
    <property type="entry name" value="HEME_HALOPEROXIDASE"/>
    <property type="match status" value="1"/>
</dbReference>
<proteinExistence type="inferred from homology"/>
<evidence type="ECO:0000256" key="6">
    <source>
        <dbReference type="ARBA" id="ARBA00023004"/>
    </source>
</evidence>
<feature type="chain" id="PRO_5026024746" evidence="8">
    <location>
        <begin position="20"/>
        <end position="443"/>
    </location>
</feature>
<gene>
    <name evidence="10" type="ORF">EJ03DRAFT_390696</name>
</gene>
<evidence type="ECO:0000313" key="11">
    <source>
        <dbReference type="Proteomes" id="UP000799436"/>
    </source>
</evidence>
<keyword evidence="4" id="KW-0479">Metal-binding</keyword>
<dbReference type="OrthoDB" id="407298at2759"/>
<evidence type="ECO:0000259" key="9">
    <source>
        <dbReference type="PROSITE" id="PS51405"/>
    </source>
</evidence>
<dbReference type="PANTHER" id="PTHR33577">
    <property type="entry name" value="STERIGMATOCYSTIN BIOSYNTHESIS PEROXIDASE STCC-RELATED"/>
    <property type="match status" value="1"/>
</dbReference>
<evidence type="ECO:0000256" key="2">
    <source>
        <dbReference type="ARBA" id="ARBA00022559"/>
    </source>
</evidence>
<dbReference type="SUPFAM" id="SSF47571">
    <property type="entry name" value="Cloroperoxidase"/>
    <property type="match status" value="1"/>
</dbReference>
<dbReference type="AlphaFoldDB" id="A0A6G1L368"/>
<dbReference type="Pfam" id="PF01328">
    <property type="entry name" value="Peroxidase_2"/>
    <property type="match status" value="1"/>
</dbReference>
<keyword evidence="2 10" id="KW-0575">Peroxidase</keyword>
<dbReference type="Gene3D" id="1.10.489.10">
    <property type="entry name" value="Chloroperoxidase-like"/>
    <property type="match status" value="1"/>
</dbReference>
<comment type="similarity">
    <text evidence="7">Belongs to the chloroperoxidase family.</text>
</comment>
<keyword evidence="8" id="KW-0732">Signal</keyword>
<evidence type="ECO:0000256" key="7">
    <source>
        <dbReference type="ARBA" id="ARBA00025795"/>
    </source>
</evidence>
<evidence type="ECO:0000256" key="3">
    <source>
        <dbReference type="ARBA" id="ARBA00022617"/>
    </source>
</evidence>
<keyword evidence="5" id="KW-0560">Oxidoreductase</keyword>
<keyword evidence="3" id="KW-0349">Heme</keyword>
<accession>A0A6G1L368</accession>
<dbReference type="GO" id="GO:0046872">
    <property type="term" value="F:metal ion binding"/>
    <property type="evidence" value="ECO:0007669"/>
    <property type="project" value="UniProtKB-KW"/>
</dbReference>
<keyword evidence="6" id="KW-0408">Iron</keyword>
<dbReference type="GO" id="GO:0004601">
    <property type="term" value="F:peroxidase activity"/>
    <property type="evidence" value="ECO:0007669"/>
    <property type="project" value="UniProtKB-KW"/>
</dbReference>
<comment type="cofactor">
    <cofactor evidence="1">
        <name>heme b</name>
        <dbReference type="ChEBI" id="CHEBI:60344"/>
    </cofactor>
</comment>
<dbReference type="EMBL" id="ML995862">
    <property type="protein sequence ID" value="KAF2767032.1"/>
    <property type="molecule type" value="Genomic_DNA"/>
</dbReference>
<evidence type="ECO:0000256" key="1">
    <source>
        <dbReference type="ARBA" id="ARBA00001970"/>
    </source>
</evidence>
<keyword evidence="11" id="KW-1185">Reference proteome</keyword>